<protein>
    <submittedName>
        <fullName evidence="2">Alpha/beta fold hydrolase</fullName>
    </submittedName>
</protein>
<dbReference type="PANTHER" id="PTHR43265:SF1">
    <property type="entry name" value="ESTERASE ESTD"/>
    <property type="match status" value="1"/>
</dbReference>
<sequence>MIQFQYIESGGERLAVSIHDPPVSVDHDDAPVVVICHGFIGTRIGVDRLFVQAAERFASAGAGVVRFDYAGCGESSGEYGNNRFDDFIRQTRDVICAVERIPSFERRPLVLLGHSLGGAVATATAALDRRVDRLVLWAPVAYPYQDIVRIATQGRGQVDAETVEHRGYVLPPSFFASLAHANPLKAAEQFSGDVLLVHGTADHDIPVAYADVYREAFGKRLDSRFWSHVIAEADHTFSAISARRQLFDITAAWLSQRPERGGENKMREVKSQAKQAVFHKTNI</sequence>
<dbReference type="Gene3D" id="3.40.50.1820">
    <property type="entry name" value="alpha/beta hydrolase"/>
    <property type="match status" value="1"/>
</dbReference>
<dbReference type="Pfam" id="PF12146">
    <property type="entry name" value="Hydrolase_4"/>
    <property type="match status" value="1"/>
</dbReference>
<dbReference type="EMBL" id="CP061470">
    <property type="protein sequence ID" value="QNU17181.1"/>
    <property type="molecule type" value="Genomic_DNA"/>
</dbReference>
<dbReference type="AlphaFoldDB" id="A0A7H1RSE2"/>
<gene>
    <name evidence="2" type="ORF">IC807_12130</name>
</gene>
<dbReference type="RefSeq" id="WP_015375923.1">
    <property type="nucleotide sequence ID" value="NZ_CP061470.1"/>
</dbReference>
<proteinExistence type="predicted"/>
<reference evidence="2 3" key="1">
    <citation type="submission" date="2020-09" db="EMBL/GenBank/DDBJ databases">
        <title>Complete Geobacillus genomes through the use of hybrid genome assembly.</title>
        <authorList>
            <person name="Vera D.L."/>
            <person name="Venkateswaran K."/>
            <person name="Singh N.K."/>
            <person name="Landry K."/>
        </authorList>
    </citation>
    <scope>NUCLEOTIDE SEQUENCE [LARGE SCALE GENOMIC DNA]</scope>
    <source>
        <strain evidence="2 3">SURF-189</strain>
    </source>
</reference>
<dbReference type="InterPro" id="IPR022742">
    <property type="entry name" value="Hydrolase_4"/>
</dbReference>
<keyword evidence="2" id="KW-0378">Hydrolase</keyword>
<name>A0A7H1RSE2_9BACL</name>
<organism evidence="2 3">
    <name type="scientific">Geobacillus zalihae</name>
    <dbReference type="NCBI Taxonomy" id="213419"/>
    <lineage>
        <taxon>Bacteria</taxon>
        <taxon>Bacillati</taxon>
        <taxon>Bacillota</taxon>
        <taxon>Bacilli</taxon>
        <taxon>Bacillales</taxon>
        <taxon>Anoxybacillaceae</taxon>
        <taxon>Geobacillus</taxon>
    </lineage>
</organism>
<evidence type="ECO:0000313" key="2">
    <source>
        <dbReference type="EMBL" id="QNU17181.1"/>
    </source>
</evidence>
<dbReference type="KEGG" id="gza:IC807_12130"/>
<keyword evidence="3" id="KW-1185">Reference proteome</keyword>
<evidence type="ECO:0000259" key="1">
    <source>
        <dbReference type="Pfam" id="PF12146"/>
    </source>
</evidence>
<dbReference type="Proteomes" id="UP000516388">
    <property type="component" value="Chromosome"/>
</dbReference>
<evidence type="ECO:0000313" key="3">
    <source>
        <dbReference type="Proteomes" id="UP000516388"/>
    </source>
</evidence>
<dbReference type="InterPro" id="IPR053145">
    <property type="entry name" value="AB_hydrolase_Est10"/>
</dbReference>
<feature type="domain" description="Serine aminopeptidase S33" evidence="1">
    <location>
        <begin position="32"/>
        <end position="146"/>
    </location>
</feature>
<dbReference type="SUPFAM" id="SSF53474">
    <property type="entry name" value="alpha/beta-Hydrolases"/>
    <property type="match status" value="1"/>
</dbReference>
<dbReference type="GO" id="GO:0052689">
    <property type="term" value="F:carboxylic ester hydrolase activity"/>
    <property type="evidence" value="ECO:0007669"/>
    <property type="project" value="TreeGrafter"/>
</dbReference>
<dbReference type="InterPro" id="IPR029058">
    <property type="entry name" value="AB_hydrolase_fold"/>
</dbReference>
<accession>A0A7H1RSE2</accession>
<dbReference type="PANTHER" id="PTHR43265">
    <property type="entry name" value="ESTERASE ESTD"/>
    <property type="match status" value="1"/>
</dbReference>